<protein>
    <submittedName>
        <fullName evidence="1">Uncharacterized protein</fullName>
    </submittedName>
</protein>
<comment type="caution">
    <text evidence="1">The sequence shown here is derived from an EMBL/GenBank/DDBJ whole genome shotgun (WGS) entry which is preliminary data.</text>
</comment>
<organism evidence="1 2">
    <name type="scientific">Bonamia ostreae</name>
    <dbReference type="NCBI Taxonomy" id="126728"/>
    <lineage>
        <taxon>Eukaryota</taxon>
        <taxon>Sar</taxon>
        <taxon>Rhizaria</taxon>
        <taxon>Endomyxa</taxon>
        <taxon>Ascetosporea</taxon>
        <taxon>Haplosporida</taxon>
        <taxon>Bonamia</taxon>
    </lineage>
</organism>
<proteinExistence type="predicted"/>
<dbReference type="Proteomes" id="UP001439008">
    <property type="component" value="Unassembled WGS sequence"/>
</dbReference>
<dbReference type="EMBL" id="JBDODL010003398">
    <property type="protein sequence ID" value="MES1922678.1"/>
    <property type="molecule type" value="Genomic_DNA"/>
</dbReference>
<gene>
    <name evidence="1" type="ORF">MHBO_004200</name>
</gene>
<name>A0ABV2ASN4_9EUKA</name>
<keyword evidence="2" id="KW-1185">Reference proteome</keyword>
<evidence type="ECO:0000313" key="1">
    <source>
        <dbReference type="EMBL" id="MES1922678.1"/>
    </source>
</evidence>
<accession>A0ABV2ASN4</accession>
<evidence type="ECO:0000313" key="2">
    <source>
        <dbReference type="Proteomes" id="UP001439008"/>
    </source>
</evidence>
<sequence>MTVFYDYAVKLIKSSDDRAVSWRESMEHCEMYFDSYLFGDLPLGSRKKMCKTIGVELSGPTWIGIATQIYISADQGNISCIRLSYKYFDINL</sequence>
<reference evidence="1 2" key="1">
    <citation type="journal article" date="2024" name="BMC Biol.">
        <title>Comparative genomics of Ascetosporea gives new insight into the evolutionary basis for animal parasitism in Rhizaria.</title>
        <authorList>
            <person name="Hiltunen Thoren M."/>
            <person name="Onut-Brannstrom I."/>
            <person name="Alfjorden A."/>
            <person name="Peckova H."/>
            <person name="Swords F."/>
            <person name="Hooper C."/>
            <person name="Holzer A.S."/>
            <person name="Bass D."/>
            <person name="Burki F."/>
        </authorList>
    </citation>
    <scope>NUCLEOTIDE SEQUENCE [LARGE SCALE GENOMIC DNA]</scope>
    <source>
        <strain evidence="1">20-A016</strain>
    </source>
</reference>